<dbReference type="OrthoDB" id="5106355at2"/>
<comment type="caution">
    <text evidence="2">The sequence shown here is derived from an EMBL/GenBank/DDBJ whole genome shotgun (WGS) entry which is preliminary data.</text>
</comment>
<evidence type="ECO:0000259" key="1">
    <source>
        <dbReference type="SMART" id="SM00974"/>
    </source>
</evidence>
<protein>
    <submittedName>
        <fullName evidence="2">GIY-YIG nuclease family protein</fullName>
    </submittedName>
</protein>
<dbReference type="EMBL" id="RCUV01000007">
    <property type="protein sequence ID" value="RLP71766.1"/>
    <property type="molecule type" value="Genomic_DNA"/>
</dbReference>
<proteinExistence type="predicted"/>
<dbReference type="RefSeq" id="WP_121672824.1">
    <property type="nucleotide sequence ID" value="NZ_BMXM01000001.1"/>
</dbReference>
<evidence type="ECO:0000313" key="2">
    <source>
        <dbReference type="EMBL" id="RLP71766.1"/>
    </source>
</evidence>
<sequence length="188" mass="20911">MTDRRCVATSPDGEGCGEHVEPGAPLDLCGAHFEVAHDWVAQTSGTTDLLPSPCVACGSRLGVRYPSGWLCAVCEWRVGDAPDGETVDPRLDVVYYLRFGDRIKIGTSANPRQRFAGIRHDEVLAFEPGNRLTERRRHRQFAAYRLGTSEWFAPHPEILAHIDVLRAGIDDPWAQYALWRSQKAALRG</sequence>
<dbReference type="SMART" id="SM00974">
    <property type="entry name" value="T5orf172"/>
    <property type="match status" value="1"/>
</dbReference>
<dbReference type="Proteomes" id="UP000270299">
    <property type="component" value="Unassembled WGS sequence"/>
</dbReference>
<organism evidence="2 3">
    <name type="scientific">Mycetocola manganoxydans</name>
    <dbReference type="NCBI Taxonomy" id="699879"/>
    <lineage>
        <taxon>Bacteria</taxon>
        <taxon>Bacillati</taxon>
        <taxon>Actinomycetota</taxon>
        <taxon>Actinomycetes</taxon>
        <taxon>Micrococcales</taxon>
        <taxon>Microbacteriaceae</taxon>
        <taxon>Mycetocola</taxon>
    </lineage>
</organism>
<feature type="domain" description="Bacteriophage T5 Orf172 DNA-binding" evidence="1">
    <location>
        <begin position="97"/>
        <end position="165"/>
    </location>
</feature>
<accession>A0A3L6ZUV5</accession>
<name>A0A3L6ZUV5_9MICO</name>
<evidence type="ECO:0000313" key="3">
    <source>
        <dbReference type="Proteomes" id="UP000270299"/>
    </source>
</evidence>
<keyword evidence="3" id="KW-1185">Reference proteome</keyword>
<dbReference type="AlphaFoldDB" id="A0A3L6ZUV5"/>
<gene>
    <name evidence="2" type="ORF">D9V29_07925</name>
</gene>
<reference evidence="2 3" key="1">
    <citation type="submission" date="2018-10" db="EMBL/GenBank/DDBJ databases">
        <authorList>
            <person name="Li J."/>
        </authorList>
    </citation>
    <scope>NUCLEOTIDE SEQUENCE [LARGE SCALE GENOMIC DNA]</scope>
    <source>
        <strain evidence="2 3">CCTCC AB209002</strain>
    </source>
</reference>
<dbReference type="InterPro" id="IPR018306">
    <property type="entry name" value="Phage_T5_Orf172_DNA-bd"/>
</dbReference>